<gene>
    <name evidence="14" type="primary">prkC</name>
    <name evidence="14" type="ORF">CLLI_11950</name>
</gene>
<dbReference type="SUPFAM" id="SSF56112">
    <property type="entry name" value="Protein kinase-like (PK-like)"/>
    <property type="match status" value="1"/>
</dbReference>
<evidence type="ECO:0000256" key="11">
    <source>
        <dbReference type="SAM" id="Phobius"/>
    </source>
</evidence>
<dbReference type="EMBL" id="PVXO01000033">
    <property type="protein sequence ID" value="PRR78975.1"/>
    <property type="molecule type" value="Genomic_DNA"/>
</dbReference>
<keyword evidence="6 9" id="KW-0067">ATP-binding</keyword>
<dbReference type="FunFam" id="1.10.510.10:FF:000021">
    <property type="entry name" value="Serine/threonine protein kinase"/>
    <property type="match status" value="1"/>
</dbReference>
<keyword evidence="5 14" id="KW-0418">Kinase</keyword>
<dbReference type="NCBIfam" id="NF033483">
    <property type="entry name" value="PknB_PASTA_kin"/>
    <property type="match status" value="1"/>
</dbReference>
<dbReference type="InterPro" id="IPR008271">
    <property type="entry name" value="Ser/Thr_kinase_AS"/>
</dbReference>
<evidence type="ECO:0000256" key="1">
    <source>
        <dbReference type="ARBA" id="ARBA00012513"/>
    </source>
</evidence>
<evidence type="ECO:0000259" key="13">
    <source>
        <dbReference type="PROSITE" id="PS51178"/>
    </source>
</evidence>
<evidence type="ECO:0000256" key="6">
    <source>
        <dbReference type="ARBA" id="ARBA00022840"/>
    </source>
</evidence>
<evidence type="ECO:0000313" key="14">
    <source>
        <dbReference type="EMBL" id="PRR78975.1"/>
    </source>
</evidence>
<feature type="binding site" evidence="9">
    <location>
        <position position="39"/>
    </location>
    <ligand>
        <name>ATP</name>
        <dbReference type="ChEBI" id="CHEBI:30616"/>
    </ligand>
</feature>
<dbReference type="InterPro" id="IPR011009">
    <property type="entry name" value="Kinase-like_dom_sf"/>
</dbReference>
<keyword evidence="11" id="KW-0472">Membrane</keyword>
<feature type="compositionally biased region" description="Polar residues" evidence="10">
    <location>
        <begin position="581"/>
        <end position="591"/>
    </location>
</feature>
<comment type="caution">
    <text evidence="14">The sequence shown here is derived from an EMBL/GenBank/DDBJ whole genome shotgun (WGS) entry which is preliminary data.</text>
</comment>
<evidence type="ECO:0000256" key="4">
    <source>
        <dbReference type="ARBA" id="ARBA00022741"/>
    </source>
</evidence>
<evidence type="ECO:0000256" key="2">
    <source>
        <dbReference type="ARBA" id="ARBA00022527"/>
    </source>
</evidence>
<dbReference type="GO" id="GO:0106310">
    <property type="term" value="F:protein serine kinase activity"/>
    <property type="evidence" value="ECO:0007669"/>
    <property type="project" value="RHEA"/>
</dbReference>
<feature type="domain" description="PASTA" evidence="13">
    <location>
        <begin position="494"/>
        <end position="564"/>
    </location>
</feature>
<feature type="domain" description="PASTA" evidence="13">
    <location>
        <begin position="426"/>
        <end position="493"/>
    </location>
</feature>
<dbReference type="PROSITE" id="PS00108">
    <property type="entry name" value="PROTEIN_KINASE_ST"/>
    <property type="match status" value="1"/>
</dbReference>
<feature type="compositionally biased region" description="Polar residues" evidence="10">
    <location>
        <begin position="639"/>
        <end position="648"/>
    </location>
</feature>
<proteinExistence type="predicted"/>
<dbReference type="CDD" id="cd06577">
    <property type="entry name" value="PASTA_pknB"/>
    <property type="match status" value="3"/>
</dbReference>
<name>A0A2T0B512_9CLOT</name>
<feature type="compositionally biased region" description="Basic and acidic residues" evidence="10">
    <location>
        <begin position="621"/>
        <end position="635"/>
    </location>
</feature>
<evidence type="ECO:0000256" key="5">
    <source>
        <dbReference type="ARBA" id="ARBA00022777"/>
    </source>
</evidence>
<dbReference type="GO" id="GO:0004674">
    <property type="term" value="F:protein serine/threonine kinase activity"/>
    <property type="evidence" value="ECO:0007669"/>
    <property type="project" value="UniProtKB-KW"/>
</dbReference>
<evidence type="ECO:0000256" key="3">
    <source>
        <dbReference type="ARBA" id="ARBA00022679"/>
    </source>
</evidence>
<keyword evidence="11" id="KW-1133">Transmembrane helix</keyword>
<evidence type="ECO:0000256" key="10">
    <source>
        <dbReference type="SAM" id="MobiDB-lite"/>
    </source>
</evidence>
<keyword evidence="11" id="KW-0812">Transmembrane</keyword>
<dbReference type="PROSITE" id="PS00107">
    <property type="entry name" value="PROTEIN_KINASE_ATP"/>
    <property type="match status" value="1"/>
</dbReference>
<accession>A0A2T0B512</accession>
<dbReference type="OrthoDB" id="9788659at2"/>
<dbReference type="PANTHER" id="PTHR43289">
    <property type="entry name" value="MITOGEN-ACTIVATED PROTEIN KINASE KINASE KINASE 20-RELATED"/>
    <property type="match status" value="1"/>
</dbReference>
<dbReference type="CDD" id="cd14014">
    <property type="entry name" value="STKc_PknB_like"/>
    <property type="match status" value="1"/>
</dbReference>
<keyword evidence="2" id="KW-0723">Serine/threonine-protein kinase</keyword>
<sequence>MIGTLLGNRYELLEKIGEGGMAEVYKAKCHLLNRYVAVKILKEEFSKDAQFVEKFKREATAAASLSDNNIVNIYDVGSQNDINYIVMEYVKGKTLKEVIRGKGSLDVDESVDIAMQIAKALQCAHRNNIVHRDIKPHNILVTEDGRVKVTDFGIAKATNSVTITNTSKVIGSAHYFSPEQAKGGFVDCRTDIYSLGIVMYEMVTGKVPYDADSPVSVALKHIQEPVVPPKTLRPNLPDNFNNVILKCIEKEPIRRYQDTKELIEDLNKVKNNEQVNSNSADFDEDRTRVMDAVNVNDLDDKDKFIDEEDFDEEEEGEEEEKKPLNNKKKKTIVMITAIVLVLVIGFATGYILFNKRNGLAQTVTVPDVIGKSKDEAKKLVEDKGLVFQVGGTEKSDKPEGTVISSFPNPGTSVKPKSEVRVIISAGSEKLTVPDLTEIDLNVAKDILNRYNLKLGDVKYVYDGNIPKNCIISQNPAKNSQIEANSKVDVVVSNGPEVKYSAVPTLNGKTLEEARNLLANSNLKLGTPRAVETSDKTLDGKIFEQSIEANAQVKEGTSVSVSYYIYKEQPPKQTGKEGGATSGTVQGDNSKVNNGNGSSTGSGTGSNTGSSTGSGTGSGTDNNKDKNTDKNKDKNTGDGSQSTDTPNNQ</sequence>
<dbReference type="Gene3D" id="3.30.200.20">
    <property type="entry name" value="Phosphorylase Kinase, domain 1"/>
    <property type="match status" value="1"/>
</dbReference>
<dbReference type="SMART" id="SM00220">
    <property type="entry name" value="S_TKc"/>
    <property type="match status" value="1"/>
</dbReference>
<dbReference type="InterPro" id="IPR017441">
    <property type="entry name" value="Protein_kinase_ATP_BS"/>
</dbReference>
<dbReference type="InterPro" id="IPR000719">
    <property type="entry name" value="Prot_kinase_dom"/>
</dbReference>
<dbReference type="RefSeq" id="WP_106063317.1">
    <property type="nucleotide sequence ID" value="NZ_PVXO01000033.1"/>
</dbReference>
<dbReference type="InterPro" id="IPR005543">
    <property type="entry name" value="PASTA_dom"/>
</dbReference>
<dbReference type="Proteomes" id="UP000239706">
    <property type="component" value="Unassembled WGS sequence"/>
</dbReference>
<comment type="catalytic activity">
    <reaction evidence="7">
        <text>L-threonyl-[protein] + ATP = O-phospho-L-threonyl-[protein] + ADP + H(+)</text>
        <dbReference type="Rhea" id="RHEA:46608"/>
        <dbReference type="Rhea" id="RHEA-COMP:11060"/>
        <dbReference type="Rhea" id="RHEA-COMP:11605"/>
        <dbReference type="ChEBI" id="CHEBI:15378"/>
        <dbReference type="ChEBI" id="CHEBI:30013"/>
        <dbReference type="ChEBI" id="CHEBI:30616"/>
        <dbReference type="ChEBI" id="CHEBI:61977"/>
        <dbReference type="ChEBI" id="CHEBI:456216"/>
        <dbReference type="EC" id="2.7.11.1"/>
    </reaction>
</comment>
<dbReference type="EC" id="2.7.11.1" evidence="1"/>
<dbReference type="PANTHER" id="PTHR43289:SF34">
    <property type="entry name" value="SERINE_THREONINE-PROTEIN KINASE YBDM-RELATED"/>
    <property type="match status" value="1"/>
</dbReference>
<dbReference type="PROSITE" id="PS51178">
    <property type="entry name" value="PASTA"/>
    <property type="match status" value="3"/>
</dbReference>
<dbReference type="AlphaFoldDB" id="A0A2T0B512"/>
<dbReference type="Pfam" id="PF03793">
    <property type="entry name" value="PASTA"/>
    <property type="match status" value="3"/>
</dbReference>
<evidence type="ECO:0000259" key="12">
    <source>
        <dbReference type="PROSITE" id="PS50011"/>
    </source>
</evidence>
<dbReference type="FunFam" id="3.30.200.20:FF:000035">
    <property type="entry name" value="Serine/threonine protein kinase Stk1"/>
    <property type="match status" value="1"/>
</dbReference>
<feature type="domain" description="PASTA" evidence="13">
    <location>
        <begin position="359"/>
        <end position="425"/>
    </location>
</feature>
<comment type="catalytic activity">
    <reaction evidence="8">
        <text>L-seryl-[protein] + ATP = O-phospho-L-seryl-[protein] + ADP + H(+)</text>
        <dbReference type="Rhea" id="RHEA:17989"/>
        <dbReference type="Rhea" id="RHEA-COMP:9863"/>
        <dbReference type="Rhea" id="RHEA-COMP:11604"/>
        <dbReference type="ChEBI" id="CHEBI:15378"/>
        <dbReference type="ChEBI" id="CHEBI:29999"/>
        <dbReference type="ChEBI" id="CHEBI:30616"/>
        <dbReference type="ChEBI" id="CHEBI:83421"/>
        <dbReference type="ChEBI" id="CHEBI:456216"/>
        <dbReference type="EC" id="2.7.11.1"/>
    </reaction>
</comment>
<feature type="domain" description="Protein kinase" evidence="12">
    <location>
        <begin position="10"/>
        <end position="267"/>
    </location>
</feature>
<evidence type="ECO:0000256" key="8">
    <source>
        <dbReference type="ARBA" id="ARBA00048679"/>
    </source>
</evidence>
<dbReference type="Pfam" id="PF00069">
    <property type="entry name" value="Pkinase"/>
    <property type="match status" value="1"/>
</dbReference>
<dbReference type="Gene3D" id="1.10.510.10">
    <property type="entry name" value="Transferase(Phosphotransferase) domain 1"/>
    <property type="match status" value="1"/>
</dbReference>
<feature type="region of interest" description="Disordered" evidence="10">
    <location>
        <begin position="304"/>
        <end position="324"/>
    </location>
</feature>
<dbReference type="SMART" id="SM00740">
    <property type="entry name" value="PASTA"/>
    <property type="match status" value="3"/>
</dbReference>
<feature type="compositionally biased region" description="Gly residues" evidence="10">
    <location>
        <begin position="597"/>
        <end position="617"/>
    </location>
</feature>
<keyword evidence="3 14" id="KW-0808">Transferase</keyword>
<protein>
    <recommendedName>
        <fullName evidence="1">non-specific serine/threonine protein kinase</fullName>
        <ecNumber evidence="1">2.7.11.1</ecNumber>
    </recommendedName>
</protein>
<evidence type="ECO:0000256" key="9">
    <source>
        <dbReference type="PROSITE-ProRule" id="PRU10141"/>
    </source>
</evidence>
<dbReference type="PROSITE" id="PS50011">
    <property type="entry name" value="PROTEIN_KINASE_DOM"/>
    <property type="match status" value="1"/>
</dbReference>
<feature type="compositionally biased region" description="Acidic residues" evidence="10">
    <location>
        <begin position="305"/>
        <end position="318"/>
    </location>
</feature>
<evidence type="ECO:0000313" key="15">
    <source>
        <dbReference type="Proteomes" id="UP000239706"/>
    </source>
</evidence>
<keyword evidence="15" id="KW-1185">Reference proteome</keyword>
<dbReference type="SUPFAM" id="SSF54184">
    <property type="entry name" value="Penicillin-binding protein 2x (pbp-2x), c-terminal domain"/>
    <property type="match status" value="1"/>
</dbReference>
<feature type="transmembrane region" description="Helical" evidence="11">
    <location>
        <begin position="331"/>
        <end position="353"/>
    </location>
</feature>
<reference evidence="14 15" key="1">
    <citation type="submission" date="2018-03" db="EMBL/GenBank/DDBJ databases">
        <title>Genome sequence of Clostridium liquoris DSM 100320.</title>
        <authorList>
            <person name="Poehlein A."/>
            <person name="Daniel R."/>
        </authorList>
    </citation>
    <scope>NUCLEOTIDE SEQUENCE [LARGE SCALE GENOMIC DNA]</scope>
    <source>
        <strain evidence="14 15">DSM 100320</strain>
    </source>
</reference>
<feature type="region of interest" description="Disordered" evidence="10">
    <location>
        <begin position="569"/>
        <end position="648"/>
    </location>
</feature>
<evidence type="ECO:0000256" key="7">
    <source>
        <dbReference type="ARBA" id="ARBA00047899"/>
    </source>
</evidence>
<organism evidence="14 15">
    <name type="scientific">Clostridium liquoris</name>
    <dbReference type="NCBI Taxonomy" id="1289519"/>
    <lineage>
        <taxon>Bacteria</taxon>
        <taxon>Bacillati</taxon>
        <taxon>Bacillota</taxon>
        <taxon>Clostridia</taxon>
        <taxon>Eubacteriales</taxon>
        <taxon>Clostridiaceae</taxon>
        <taxon>Clostridium</taxon>
    </lineage>
</organism>
<keyword evidence="4 9" id="KW-0547">Nucleotide-binding</keyword>
<dbReference type="Gene3D" id="3.30.10.20">
    <property type="match status" value="3"/>
</dbReference>
<dbReference type="GO" id="GO:0005524">
    <property type="term" value="F:ATP binding"/>
    <property type="evidence" value="ECO:0007669"/>
    <property type="project" value="UniProtKB-UniRule"/>
</dbReference>